<dbReference type="PANTHER" id="PTHR30177:SF4">
    <property type="entry name" value="OSMOPROTECTANT IMPORT PERMEASE PROTEIN OSMW"/>
    <property type="match status" value="1"/>
</dbReference>
<dbReference type="PROSITE" id="PS50928">
    <property type="entry name" value="ABC_TM1"/>
    <property type="match status" value="1"/>
</dbReference>
<dbReference type="PROSITE" id="PS51257">
    <property type="entry name" value="PROKAR_LIPOPROTEIN"/>
    <property type="match status" value="1"/>
</dbReference>
<feature type="transmembrane region" description="Helical" evidence="8">
    <location>
        <begin position="180"/>
        <end position="202"/>
    </location>
</feature>
<dbReference type="Gene3D" id="1.10.3720.10">
    <property type="entry name" value="MetI-like"/>
    <property type="match status" value="1"/>
</dbReference>
<dbReference type="Pfam" id="PF04069">
    <property type="entry name" value="OpuAC"/>
    <property type="match status" value="1"/>
</dbReference>
<comment type="similarity">
    <text evidence="8">Belongs to the binding-protein-dependent transport system permease family.</text>
</comment>
<dbReference type="AlphaFoldDB" id="A0A3P2RAQ9"/>
<dbReference type="Gene3D" id="3.40.190.120">
    <property type="entry name" value="Osmoprotection protein (prox), domain 2"/>
    <property type="match status" value="1"/>
</dbReference>
<proteinExistence type="inferred from homology"/>
<dbReference type="InterPro" id="IPR000515">
    <property type="entry name" value="MetI-like"/>
</dbReference>
<evidence type="ECO:0000313" key="11">
    <source>
        <dbReference type="Proteomes" id="UP000275836"/>
    </source>
</evidence>
<dbReference type="OrthoDB" id="9801163at2"/>
<dbReference type="InterPro" id="IPR058089">
    <property type="entry name" value="EgtUBC_SBD"/>
</dbReference>
<name>A0A3P2RAQ9_WEIVI</name>
<comment type="similarity">
    <text evidence="6">In the C-terminal section; belongs to the OsmX family.</text>
</comment>
<evidence type="ECO:0000256" key="3">
    <source>
        <dbReference type="ARBA" id="ARBA00022692"/>
    </source>
</evidence>
<feature type="transmembrane region" description="Helical" evidence="8">
    <location>
        <begin position="21"/>
        <end position="44"/>
    </location>
</feature>
<dbReference type="CDD" id="cd13610">
    <property type="entry name" value="PBP2_ChoS"/>
    <property type="match status" value="1"/>
</dbReference>
<dbReference type="SUPFAM" id="SSF53850">
    <property type="entry name" value="Periplasmic binding protein-like II"/>
    <property type="match status" value="1"/>
</dbReference>
<evidence type="ECO:0000256" key="6">
    <source>
        <dbReference type="ARBA" id="ARBA00035642"/>
    </source>
</evidence>
<dbReference type="PANTHER" id="PTHR30177">
    <property type="entry name" value="GLYCINE BETAINE/L-PROLINE TRANSPORT SYSTEM PERMEASE PROTEIN PROW"/>
    <property type="match status" value="1"/>
</dbReference>
<dbReference type="RefSeq" id="WP_124943552.1">
    <property type="nucleotide sequence ID" value="NZ_RHGY01000007.1"/>
</dbReference>
<evidence type="ECO:0000259" key="9">
    <source>
        <dbReference type="PROSITE" id="PS50928"/>
    </source>
</evidence>
<keyword evidence="2 8" id="KW-0813">Transport</keyword>
<keyword evidence="3 8" id="KW-0812">Transmembrane</keyword>
<dbReference type="CDD" id="cd06261">
    <property type="entry name" value="TM_PBP2"/>
    <property type="match status" value="1"/>
</dbReference>
<dbReference type="GO" id="GO:0043190">
    <property type="term" value="C:ATP-binding cassette (ABC) transporter complex"/>
    <property type="evidence" value="ECO:0007669"/>
    <property type="project" value="InterPro"/>
</dbReference>
<sequence length="506" mass="56024">MQKIIHMMQSNSQAIVSALGTHIWISFISVVIAACIAIPVAILLMNHRKLGEGMLQVTGVIQTIPSLAILGLLIPIVGIGTVPAVIALVLYALMPIFQNTYAGLTQIDSELLEAAEAFGLTSWYKLWKIRLPLALPLIFTGLRIATVMVIGTATLAALIGGGGLGTFIMQGIQNNDNPELLIGAGLSALLAVVFSIGLQLLSHLSMQRLLGLTAVLCIGGLGYGGYHFYQTQQNQKIIIAGKLGSEPEILMNMYKDLIEADNAHLKIELKPNFGNTTFLYRAIKNQQIDIYPEFTGTVLQNIHPQKLVSHQPEQVYHQAQHVLKQKDRLDYLQPMAYENSYALAVDQSTAQRYQLKTVSDLARVSPQLSAAFESDFYNQADGYPGIQKAYQIQFKNVKSVQPSLRYEALKNHQVQVVDAYTTDPQVKAQKLVVLKDDKHFFPPYQGAPLVRPEVLRAHPEIRHRLNKLHGKISEADMIEMNYQVAIQHKSAKTVAKEYLKTNGILK</sequence>
<comment type="subcellular location">
    <subcellularLocation>
        <location evidence="8">Cell membrane</location>
        <topology evidence="8">Multi-pass membrane protein</topology>
    </subcellularLocation>
    <subcellularLocation>
        <location evidence="1">Membrane</location>
        <topology evidence="1">Multi-pass membrane protein</topology>
    </subcellularLocation>
</comment>
<dbReference type="InterPro" id="IPR007210">
    <property type="entry name" value="ABC_Gly_betaine_transp_sub-bd"/>
</dbReference>
<evidence type="ECO:0000256" key="5">
    <source>
        <dbReference type="ARBA" id="ARBA00023136"/>
    </source>
</evidence>
<feature type="transmembrane region" description="Helical" evidence="8">
    <location>
        <begin position="209"/>
        <end position="229"/>
    </location>
</feature>
<gene>
    <name evidence="10" type="ORF">D3P96_06475</name>
</gene>
<feature type="transmembrane region" description="Helical" evidence="8">
    <location>
        <begin position="133"/>
        <end position="160"/>
    </location>
</feature>
<dbReference type="Gene3D" id="3.40.190.10">
    <property type="entry name" value="Periplasmic binding protein-like II"/>
    <property type="match status" value="1"/>
</dbReference>
<evidence type="ECO:0000313" key="10">
    <source>
        <dbReference type="EMBL" id="RRG17593.1"/>
    </source>
</evidence>
<keyword evidence="5 8" id="KW-0472">Membrane</keyword>
<dbReference type="InterPro" id="IPR035906">
    <property type="entry name" value="MetI-like_sf"/>
</dbReference>
<comment type="similarity">
    <text evidence="7">In the N-terminal section; belongs to the binding-protein-dependent transport system permease family.</text>
</comment>
<evidence type="ECO:0000256" key="4">
    <source>
        <dbReference type="ARBA" id="ARBA00022989"/>
    </source>
</evidence>
<accession>A0A3P2RAQ9</accession>
<organism evidence="10 11">
    <name type="scientific">Weissella viridescens</name>
    <name type="common">Lactobacillus viridescens</name>
    <dbReference type="NCBI Taxonomy" id="1629"/>
    <lineage>
        <taxon>Bacteria</taxon>
        <taxon>Bacillati</taxon>
        <taxon>Bacillota</taxon>
        <taxon>Bacilli</taxon>
        <taxon>Lactobacillales</taxon>
        <taxon>Lactobacillaceae</taxon>
        <taxon>Weissella</taxon>
    </lineage>
</organism>
<protein>
    <submittedName>
        <fullName evidence="10">ABC transporter permease/substrate-binding protein</fullName>
    </submittedName>
</protein>
<dbReference type="GO" id="GO:0022857">
    <property type="term" value="F:transmembrane transporter activity"/>
    <property type="evidence" value="ECO:0007669"/>
    <property type="project" value="InterPro"/>
</dbReference>
<dbReference type="InterPro" id="IPR051204">
    <property type="entry name" value="ABC_transp_perm/SBD"/>
</dbReference>
<comment type="caution">
    <text evidence="10">The sequence shown here is derived from an EMBL/GenBank/DDBJ whole genome shotgun (WGS) entry which is preliminary data.</text>
</comment>
<dbReference type="SUPFAM" id="SSF161098">
    <property type="entry name" value="MetI-like"/>
    <property type="match status" value="1"/>
</dbReference>
<dbReference type="GO" id="GO:0031460">
    <property type="term" value="P:glycine betaine transport"/>
    <property type="evidence" value="ECO:0007669"/>
    <property type="project" value="TreeGrafter"/>
</dbReference>
<evidence type="ECO:0000256" key="1">
    <source>
        <dbReference type="ARBA" id="ARBA00004141"/>
    </source>
</evidence>
<dbReference type="FunFam" id="1.10.3720.10:FF:000001">
    <property type="entry name" value="Glycine betaine ABC transporter, permease"/>
    <property type="match status" value="1"/>
</dbReference>
<reference evidence="10 11" key="1">
    <citation type="submission" date="2018-10" db="EMBL/GenBank/DDBJ databases">
        <title>Draft genome sequence of Weissella viridescens UCO-SMC3.</title>
        <authorList>
            <person name="Garcia-Cancino A."/>
            <person name="Espinoza-Monje M."/>
            <person name="Albarracin L."/>
            <person name="Garcia-Castillo V."/>
            <person name="Campos-Martin J."/>
            <person name="Nakano Y."/>
            <person name="Guitierrez-Zamorano C."/>
            <person name="Ikeda-Ohtsubo W."/>
            <person name="Morita H."/>
            <person name="Kitazawa H."/>
            <person name="Villena J."/>
        </authorList>
    </citation>
    <scope>NUCLEOTIDE SEQUENCE [LARGE SCALE GENOMIC DNA]</scope>
    <source>
        <strain evidence="10 11">UCO-SMC3</strain>
    </source>
</reference>
<evidence type="ECO:0000256" key="8">
    <source>
        <dbReference type="RuleBase" id="RU363032"/>
    </source>
</evidence>
<evidence type="ECO:0000256" key="2">
    <source>
        <dbReference type="ARBA" id="ARBA00022448"/>
    </source>
</evidence>
<dbReference type="EMBL" id="RHGY01000007">
    <property type="protein sequence ID" value="RRG17593.1"/>
    <property type="molecule type" value="Genomic_DNA"/>
</dbReference>
<keyword evidence="4 8" id="KW-1133">Transmembrane helix</keyword>
<feature type="transmembrane region" description="Helical" evidence="8">
    <location>
        <begin position="64"/>
        <end position="93"/>
    </location>
</feature>
<evidence type="ECO:0000256" key="7">
    <source>
        <dbReference type="ARBA" id="ARBA00035652"/>
    </source>
</evidence>
<dbReference type="Proteomes" id="UP000275836">
    <property type="component" value="Unassembled WGS sequence"/>
</dbReference>
<dbReference type="Pfam" id="PF00528">
    <property type="entry name" value="BPD_transp_1"/>
    <property type="match status" value="1"/>
</dbReference>
<feature type="domain" description="ABC transmembrane type-1" evidence="9">
    <location>
        <begin position="19"/>
        <end position="202"/>
    </location>
</feature>